<keyword evidence="2" id="KW-0472">Membrane</keyword>
<evidence type="ECO:0000313" key="5">
    <source>
        <dbReference type="Proteomes" id="UP001626536"/>
    </source>
</evidence>
<feature type="compositionally biased region" description="Pro residues" evidence="1">
    <location>
        <begin position="265"/>
        <end position="275"/>
    </location>
</feature>
<keyword evidence="2" id="KW-0812">Transmembrane</keyword>
<evidence type="ECO:0000256" key="2">
    <source>
        <dbReference type="SAM" id="Phobius"/>
    </source>
</evidence>
<feature type="region of interest" description="Disordered" evidence="1">
    <location>
        <begin position="187"/>
        <end position="222"/>
    </location>
</feature>
<feature type="domain" description="SPOR" evidence="3">
    <location>
        <begin position="392"/>
        <end position="470"/>
    </location>
</feature>
<dbReference type="InterPro" id="IPR036680">
    <property type="entry name" value="SPOR-like_sf"/>
</dbReference>
<feature type="compositionally biased region" description="Low complexity" evidence="1">
    <location>
        <begin position="353"/>
        <end position="372"/>
    </location>
</feature>
<evidence type="ECO:0000313" key="4">
    <source>
        <dbReference type="EMBL" id="WOJ89455.1"/>
    </source>
</evidence>
<dbReference type="SUPFAM" id="SSF110997">
    <property type="entry name" value="Sporulation related repeat"/>
    <property type="match status" value="1"/>
</dbReference>
<name>A0ABZ0HRB7_9HYPH</name>
<evidence type="ECO:0000256" key="1">
    <source>
        <dbReference type="SAM" id="MobiDB-lite"/>
    </source>
</evidence>
<accession>A0ABZ0HRB7</accession>
<feature type="region of interest" description="Disordered" evidence="1">
    <location>
        <begin position="247"/>
        <end position="283"/>
    </location>
</feature>
<dbReference type="Gene3D" id="3.30.70.1070">
    <property type="entry name" value="Sporulation related repeat"/>
    <property type="match status" value="1"/>
</dbReference>
<dbReference type="InterPro" id="IPR007730">
    <property type="entry name" value="SPOR-like_dom"/>
</dbReference>
<feature type="region of interest" description="Disordered" evidence="1">
    <location>
        <begin position="297"/>
        <end position="390"/>
    </location>
</feature>
<reference evidence="4 5" key="1">
    <citation type="submission" date="2023-10" db="EMBL/GenBank/DDBJ databases">
        <title>Novel methanotroph of the genus Methylocapsa from a subarctic wetland.</title>
        <authorList>
            <person name="Belova S.E."/>
            <person name="Oshkin I.Y."/>
            <person name="Miroshnikov K."/>
            <person name="Dedysh S.N."/>
        </authorList>
    </citation>
    <scope>NUCLEOTIDE SEQUENCE [LARGE SCALE GENOMIC DNA]</scope>
    <source>
        <strain evidence="4 5">RX1</strain>
    </source>
</reference>
<protein>
    <submittedName>
        <fullName evidence="4">SPOR domain-containing protein</fullName>
    </submittedName>
</protein>
<keyword evidence="2" id="KW-1133">Transmembrane helix</keyword>
<feature type="compositionally biased region" description="Polar residues" evidence="1">
    <location>
        <begin position="335"/>
        <end position="345"/>
    </location>
</feature>
<feature type="transmembrane region" description="Helical" evidence="2">
    <location>
        <begin position="152"/>
        <end position="172"/>
    </location>
</feature>
<dbReference type="Proteomes" id="UP001626536">
    <property type="component" value="Chromosome"/>
</dbReference>
<dbReference type="RefSeq" id="WP_407338897.1">
    <property type="nucleotide sequence ID" value="NZ_CP136862.1"/>
</dbReference>
<evidence type="ECO:0000259" key="3">
    <source>
        <dbReference type="Pfam" id="PF05036"/>
    </source>
</evidence>
<organism evidence="4 5">
    <name type="scientific">Methylocapsa polymorpha</name>
    <dbReference type="NCBI Taxonomy" id="3080828"/>
    <lineage>
        <taxon>Bacteria</taxon>
        <taxon>Pseudomonadati</taxon>
        <taxon>Pseudomonadota</taxon>
        <taxon>Alphaproteobacteria</taxon>
        <taxon>Hyphomicrobiales</taxon>
        <taxon>Beijerinckiaceae</taxon>
        <taxon>Methylocapsa</taxon>
    </lineage>
</organism>
<proteinExistence type="predicted"/>
<sequence length="472" mass="49660">MREPVAKRRPLIDLEEFERRLRQPDSRNRRDDDPLVELARLHGEQADPYRTVFEPPVHHSAEIWDEGEHIGRDERERLEAQENLVGGDFAAIEAGLLGANRQGSASTLAGVDDLSAFMEADGGSDHWRYEDDAALSQPSDGGDDEIRSKRPLYLMAGIIVIGIAGIGASFAFKGSVSGPREIATIRAADGPAKIQPETTASAEVPSEDASILNRSPQPTPVALVNNAEQPVDLSQAAEKAPRGIAYGGARQRSDNGLGGGAASVPVPPPPEPAQPQPRAQTQSEPLSIAALIEPKKVKTVSVRPDGTVLPNDKPPQMPAQGTAQSAQHMAADASKASTPKTTARVATTPKLPPAAGADAGQPAQQGATAAKAKPIQVAEATPGTAKTSEAGGGAFSVQLAAPESEQEARDIQVRLMKKLSNELSGFHPAIRKASIGEKTVYRVRVPNLSHDEATALCQKVQSGGGACFVAKN</sequence>
<gene>
    <name evidence="4" type="ORF">RZS28_16925</name>
</gene>
<dbReference type="EMBL" id="CP136862">
    <property type="protein sequence ID" value="WOJ89455.1"/>
    <property type="molecule type" value="Genomic_DNA"/>
</dbReference>
<dbReference type="Pfam" id="PF05036">
    <property type="entry name" value="SPOR"/>
    <property type="match status" value="1"/>
</dbReference>
<keyword evidence="5" id="KW-1185">Reference proteome</keyword>